<accession>A0A9X4E1Q5</accession>
<organism evidence="2">
    <name type="scientific">Neisseria leonii</name>
    <dbReference type="NCBI Taxonomy" id="2995413"/>
    <lineage>
        <taxon>Bacteria</taxon>
        <taxon>Pseudomonadati</taxon>
        <taxon>Pseudomonadota</taxon>
        <taxon>Betaproteobacteria</taxon>
        <taxon>Neisseriales</taxon>
        <taxon>Neisseriaceae</taxon>
        <taxon>Neisseria</taxon>
    </lineage>
</organism>
<reference evidence="2" key="1">
    <citation type="submission" date="2022-10" db="EMBL/GenBank/DDBJ databases">
        <authorList>
            <person name="Boutroux M."/>
        </authorList>
    </citation>
    <scope>NUCLEOTIDE SEQUENCE</scope>
    <source>
        <strain evidence="2">51.81</strain>
    </source>
</reference>
<evidence type="ECO:0000256" key="1">
    <source>
        <dbReference type="SAM" id="MobiDB-lite"/>
    </source>
</evidence>
<dbReference type="EMBL" id="CP146598">
    <property type="protein sequence ID" value="WWY02369.1"/>
    <property type="molecule type" value="Genomic_DNA"/>
</dbReference>
<protein>
    <submittedName>
        <fullName evidence="2">Uncharacterized protein</fullName>
    </submittedName>
</protein>
<name>A0A9X4E1Q5_9NEIS</name>
<dbReference type="AlphaFoldDB" id="A0A9X4E1Q5"/>
<evidence type="ECO:0000313" key="2">
    <source>
        <dbReference type="EMBL" id="MDD9327873.1"/>
    </source>
</evidence>
<proteinExistence type="predicted"/>
<dbReference type="EMBL" id="JAPQFL010000003">
    <property type="protein sequence ID" value="MDD9327873.1"/>
    <property type="molecule type" value="Genomic_DNA"/>
</dbReference>
<sequence>MKPASIIPAPDKTVRIPDMPAQTPAGSADIAKTPALPRSSVHVLPGGLPRPAA</sequence>
<evidence type="ECO:0000313" key="4">
    <source>
        <dbReference type="Proteomes" id="UP001149607"/>
    </source>
</evidence>
<dbReference type="RefSeq" id="WP_274585037.1">
    <property type="nucleotide sequence ID" value="NZ_CP146598.1"/>
</dbReference>
<dbReference type="Proteomes" id="UP001149607">
    <property type="component" value="Chromosome"/>
</dbReference>
<evidence type="ECO:0000313" key="3">
    <source>
        <dbReference type="EMBL" id="WWY02369.1"/>
    </source>
</evidence>
<feature type="region of interest" description="Disordered" evidence="1">
    <location>
        <begin position="1"/>
        <end position="53"/>
    </location>
</feature>
<reference evidence="3" key="2">
    <citation type="submission" date="2024-02" db="EMBL/GenBank/DDBJ databases">
        <title>Neisseria leonii sp. nov.</title>
        <authorList>
            <person name="Boutroux M."/>
            <person name="Favre-Rochex S."/>
            <person name="Gorgette O."/>
            <person name="Touak G."/>
            <person name="Muhle E."/>
            <person name="Chesneau O."/>
            <person name="Clermont D."/>
            <person name="Rahi P."/>
        </authorList>
    </citation>
    <scope>NUCLEOTIDE SEQUENCE</scope>
    <source>
        <strain evidence="3">51.81</strain>
    </source>
</reference>
<keyword evidence="4" id="KW-1185">Reference proteome</keyword>
<gene>
    <name evidence="2" type="ORF">ORY91_001286</name>
    <name evidence="3" type="ORF">V9W64_06450</name>
</gene>